<protein>
    <submittedName>
        <fullName evidence="4">CRISPR-associated protein Cmr2</fullName>
    </submittedName>
</protein>
<dbReference type="SUPFAM" id="SSF55073">
    <property type="entry name" value="Nucleotide cyclase"/>
    <property type="match status" value="1"/>
</dbReference>
<keyword evidence="5" id="KW-1185">Reference proteome</keyword>
<evidence type="ECO:0000259" key="3">
    <source>
        <dbReference type="PROSITE" id="PS50887"/>
    </source>
</evidence>
<dbReference type="RefSeq" id="WP_230840640.1">
    <property type="nucleotide sequence ID" value="NZ_CP063845.1"/>
</dbReference>
<accession>A0ABY3PJ54</accession>
<dbReference type="Pfam" id="PF12469">
    <property type="entry name" value="Cmr2_N"/>
    <property type="match status" value="1"/>
</dbReference>
<dbReference type="InterPro" id="IPR024615">
    <property type="entry name" value="CRISPR-assoc_Cmr2_N"/>
</dbReference>
<dbReference type="InterPro" id="IPR043128">
    <property type="entry name" value="Rev_trsase/Diguanyl_cyclase"/>
</dbReference>
<evidence type="ECO:0000256" key="1">
    <source>
        <dbReference type="ARBA" id="ARBA00022741"/>
    </source>
</evidence>
<keyword evidence="2" id="KW-0051">Antiviral defense</keyword>
<dbReference type="Gene3D" id="3.30.70.2220">
    <property type="entry name" value="CRISPR-Cas system, Cmr2 subunit, D1 domain, cysteine cluster"/>
    <property type="match status" value="1"/>
</dbReference>
<evidence type="ECO:0000256" key="2">
    <source>
        <dbReference type="ARBA" id="ARBA00023118"/>
    </source>
</evidence>
<evidence type="ECO:0000313" key="4">
    <source>
        <dbReference type="EMBL" id="UFP93588.1"/>
    </source>
</evidence>
<feature type="domain" description="GGDEF" evidence="3">
    <location>
        <begin position="263"/>
        <end position="401"/>
    </location>
</feature>
<dbReference type="Gene3D" id="3.30.70.270">
    <property type="match status" value="1"/>
</dbReference>
<name>A0ABY3PJ54_9CYAN</name>
<dbReference type="PROSITE" id="PS50887">
    <property type="entry name" value="GGDEF"/>
    <property type="match status" value="1"/>
</dbReference>
<dbReference type="InterPro" id="IPR038242">
    <property type="entry name" value="Cmr2_N"/>
</dbReference>
<dbReference type="InterPro" id="IPR054767">
    <property type="entry name" value="Cas10-Cmr2_palm2"/>
</dbReference>
<gene>
    <name evidence="4" type="ORF">ISF26_17620</name>
</gene>
<dbReference type="Proteomes" id="UP001054846">
    <property type="component" value="Chromosome"/>
</dbReference>
<keyword evidence="1" id="KW-0547">Nucleotide-binding</keyword>
<organism evidence="4 5">
    <name type="scientific">Gloeobacter morelensis MG652769</name>
    <dbReference type="NCBI Taxonomy" id="2781736"/>
    <lineage>
        <taxon>Bacteria</taxon>
        <taxon>Bacillati</taxon>
        <taxon>Cyanobacteriota</taxon>
        <taxon>Cyanophyceae</taxon>
        <taxon>Gloeobacterales</taxon>
        <taxon>Gloeobacteraceae</taxon>
        <taxon>Gloeobacter</taxon>
        <taxon>Gloeobacter morelensis</taxon>
    </lineage>
</organism>
<reference evidence="4 5" key="1">
    <citation type="journal article" date="2021" name="Genome Biol. Evol.">
        <title>Complete Genome Sequencing of a Novel Gloeobacter Species from a Waterfall Cave in Mexico.</title>
        <authorList>
            <person name="Saw J.H."/>
            <person name="Cardona T."/>
            <person name="Montejano G."/>
        </authorList>
    </citation>
    <scope>NUCLEOTIDE SEQUENCE [LARGE SCALE GENOMIC DNA]</scope>
    <source>
        <strain evidence="4">MG652769</strain>
    </source>
</reference>
<proteinExistence type="predicted"/>
<dbReference type="EMBL" id="CP063845">
    <property type="protein sequence ID" value="UFP93588.1"/>
    <property type="molecule type" value="Genomic_DNA"/>
</dbReference>
<dbReference type="InterPro" id="IPR029787">
    <property type="entry name" value="Nucleotide_cyclase"/>
</dbReference>
<dbReference type="InterPro" id="IPR000160">
    <property type="entry name" value="GGDEF_dom"/>
</dbReference>
<sequence length="513" mass="58676">MTTYTAVTFAPVQSFIEKSRKLRDLYGSSIILSYLSSRLITAILEHPGTEIVSPGEVNLQKGMPNRILVHGSFPEATAREALLASWANILRHCREWIENALRQYRYAWAEEWKLWANYTWEVFWGTGDSIRSAMEDLEERKLQRAWTAVNWTGESSSLSGTDAAAWPELGQIADVRERRLSAEKAQMQAFYQELARVLEGVQPGGEVQGKFLSDKERLSIPELVKRLVTREDVARSLGIEPLEESFTDIYRLPRDGSKTQQGRWTGWFMGDGDKVGDHLKQLAEQSHEAIGDFSTAMRQWGRQFAEQFPPKLGRVIYAGGDDFLGVLYRPEQAERLAASEALQWLHGFPKRWREHSQDITVSAGFVWAAPSVPQRDVLQHCREAEQTAKRQGRNRVTLRVVFGSGQFVQWTCPWSDLNLLDKYRDRDGRNNWAHIYTDLAQLEVRRAFEPPVSADEEPDYSVALALFNIYFPGQDQHLLNNLKHLVGETTPRALIGWIRDLIRVGWQLCSDTP</sequence>
<evidence type="ECO:0000313" key="5">
    <source>
        <dbReference type="Proteomes" id="UP001054846"/>
    </source>
</evidence>
<dbReference type="Pfam" id="PF22335">
    <property type="entry name" value="Cas10-Cmr2_palm2"/>
    <property type="match status" value="1"/>
</dbReference>